<proteinExistence type="predicted"/>
<dbReference type="Proteomes" id="UP001174936">
    <property type="component" value="Unassembled WGS sequence"/>
</dbReference>
<evidence type="ECO:0008006" key="4">
    <source>
        <dbReference type="Google" id="ProtNLM"/>
    </source>
</evidence>
<feature type="signal peptide" evidence="1">
    <location>
        <begin position="1"/>
        <end position="17"/>
    </location>
</feature>
<protein>
    <recommendedName>
        <fullName evidence="4">Small secreted protein</fullName>
    </recommendedName>
</protein>
<sequence length="174" mass="18204">MYLNTVFLFSLVASTLALPTAISSRPHKRAILTTQSYSQFQVSNGVGGNALAEVAQKFPVDESNLADLDPEDLAIIKAAGEVAEDAEVGPGGFNEAIEAAGGKNTAAGKALQVGKIKNKVLKLQLSVLALGAEVAQGRTDRAAKLQEQKTKLAKNVQLDEDAAGQRSTPVNFQG</sequence>
<name>A0AA39YQ37_9PEZI</name>
<dbReference type="EMBL" id="JAULSV010000001">
    <property type="protein sequence ID" value="KAK0656624.1"/>
    <property type="molecule type" value="Genomic_DNA"/>
</dbReference>
<dbReference type="PANTHER" id="PTHR38849:SF1">
    <property type="entry name" value="SMALL SECRETED PROTEIN"/>
    <property type="match status" value="1"/>
</dbReference>
<feature type="chain" id="PRO_5041300443" description="Small secreted protein" evidence="1">
    <location>
        <begin position="18"/>
        <end position="174"/>
    </location>
</feature>
<evidence type="ECO:0000256" key="1">
    <source>
        <dbReference type="SAM" id="SignalP"/>
    </source>
</evidence>
<gene>
    <name evidence="2" type="ORF">B0T16DRAFT_315860</name>
</gene>
<dbReference type="PANTHER" id="PTHR38849">
    <property type="entry name" value="SMALL SECRETED PROTEIN"/>
    <property type="match status" value="1"/>
</dbReference>
<evidence type="ECO:0000313" key="2">
    <source>
        <dbReference type="EMBL" id="KAK0656624.1"/>
    </source>
</evidence>
<keyword evidence="3" id="KW-1185">Reference proteome</keyword>
<evidence type="ECO:0000313" key="3">
    <source>
        <dbReference type="Proteomes" id="UP001174936"/>
    </source>
</evidence>
<reference evidence="2" key="1">
    <citation type="submission" date="2023-06" db="EMBL/GenBank/DDBJ databases">
        <title>Genome-scale phylogeny and comparative genomics of the fungal order Sordariales.</title>
        <authorList>
            <consortium name="Lawrence Berkeley National Laboratory"/>
            <person name="Hensen N."/>
            <person name="Bonometti L."/>
            <person name="Westerberg I."/>
            <person name="Brannstrom I.O."/>
            <person name="Guillou S."/>
            <person name="Cros-Aarteil S."/>
            <person name="Calhoun S."/>
            <person name="Haridas S."/>
            <person name="Kuo A."/>
            <person name="Mondo S."/>
            <person name="Pangilinan J."/>
            <person name="Riley R."/>
            <person name="Labutti K."/>
            <person name="Andreopoulos B."/>
            <person name="Lipzen A."/>
            <person name="Chen C."/>
            <person name="Yanf M."/>
            <person name="Daum C."/>
            <person name="Ng V."/>
            <person name="Clum A."/>
            <person name="Steindorff A."/>
            <person name="Ohm R."/>
            <person name="Martin F."/>
            <person name="Silar P."/>
            <person name="Natvig D."/>
            <person name="Lalanne C."/>
            <person name="Gautier V."/>
            <person name="Ament-Velasquez S.L."/>
            <person name="Kruys A."/>
            <person name="Hutchinson M.I."/>
            <person name="Powell A.J."/>
            <person name="Barry K."/>
            <person name="Miller A.N."/>
            <person name="Grigoriev I.V."/>
            <person name="Debuchy R."/>
            <person name="Gladieux P."/>
            <person name="Thoren M.H."/>
            <person name="Johannesson H."/>
        </authorList>
    </citation>
    <scope>NUCLEOTIDE SEQUENCE</scope>
    <source>
        <strain evidence="2">SMH2532-1</strain>
    </source>
</reference>
<keyword evidence="1" id="KW-0732">Signal</keyword>
<accession>A0AA39YQ37</accession>
<dbReference type="AlphaFoldDB" id="A0AA39YQ37"/>
<comment type="caution">
    <text evidence="2">The sequence shown here is derived from an EMBL/GenBank/DDBJ whole genome shotgun (WGS) entry which is preliminary data.</text>
</comment>
<organism evidence="2 3">
    <name type="scientific">Cercophora newfieldiana</name>
    <dbReference type="NCBI Taxonomy" id="92897"/>
    <lineage>
        <taxon>Eukaryota</taxon>
        <taxon>Fungi</taxon>
        <taxon>Dikarya</taxon>
        <taxon>Ascomycota</taxon>
        <taxon>Pezizomycotina</taxon>
        <taxon>Sordariomycetes</taxon>
        <taxon>Sordariomycetidae</taxon>
        <taxon>Sordariales</taxon>
        <taxon>Lasiosphaeriaceae</taxon>
        <taxon>Cercophora</taxon>
    </lineage>
</organism>